<protein>
    <submittedName>
        <fullName evidence="1">Uncharacterized protein</fullName>
    </submittedName>
</protein>
<reference evidence="1" key="1">
    <citation type="journal article" date="2014" name="Front. Microbiol.">
        <title>High frequency of phylogenetically diverse reductive dehalogenase-homologous genes in deep subseafloor sedimentary metagenomes.</title>
        <authorList>
            <person name="Kawai M."/>
            <person name="Futagami T."/>
            <person name="Toyoda A."/>
            <person name="Takaki Y."/>
            <person name="Nishi S."/>
            <person name="Hori S."/>
            <person name="Arai W."/>
            <person name="Tsubouchi T."/>
            <person name="Morono Y."/>
            <person name="Uchiyama I."/>
            <person name="Ito T."/>
            <person name="Fujiyama A."/>
            <person name="Inagaki F."/>
            <person name="Takami H."/>
        </authorList>
    </citation>
    <scope>NUCLEOTIDE SEQUENCE</scope>
    <source>
        <strain evidence="1">Expedition CK06-06</strain>
    </source>
</reference>
<feature type="non-terminal residue" evidence="1">
    <location>
        <position position="89"/>
    </location>
</feature>
<gene>
    <name evidence="1" type="ORF">S01H4_30066</name>
</gene>
<sequence>MKLFNNWFKKKQEVKVSGENNLIPQYLTPIQYQIFLNMDSGDGIDVFKKLWVAYKATMMIGENVSSLPIMVEDNKGNKLSGDQIKNKEV</sequence>
<organism evidence="1">
    <name type="scientific">marine sediment metagenome</name>
    <dbReference type="NCBI Taxonomy" id="412755"/>
    <lineage>
        <taxon>unclassified sequences</taxon>
        <taxon>metagenomes</taxon>
        <taxon>ecological metagenomes</taxon>
    </lineage>
</organism>
<evidence type="ECO:0000313" key="1">
    <source>
        <dbReference type="EMBL" id="GAG85161.1"/>
    </source>
</evidence>
<name>X1CLR9_9ZZZZ</name>
<dbReference type="AlphaFoldDB" id="X1CLR9"/>
<comment type="caution">
    <text evidence="1">The sequence shown here is derived from an EMBL/GenBank/DDBJ whole genome shotgun (WGS) entry which is preliminary data.</text>
</comment>
<dbReference type="EMBL" id="BART01015489">
    <property type="protein sequence ID" value="GAG85161.1"/>
    <property type="molecule type" value="Genomic_DNA"/>
</dbReference>
<proteinExistence type="predicted"/>
<accession>X1CLR9</accession>